<dbReference type="GO" id="GO:0003688">
    <property type="term" value="F:DNA replication origin binding"/>
    <property type="evidence" value="ECO:0007669"/>
    <property type="project" value="TreeGrafter"/>
</dbReference>
<protein>
    <recommendedName>
        <fullName evidence="1">Hda lid domain-containing protein</fullName>
    </recommendedName>
</protein>
<dbReference type="PANTHER" id="PTHR30050:SF5">
    <property type="entry name" value="DNAA REGULATORY INACTIVATOR HDA"/>
    <property type="match status" value="1"/>
</dbReference>
<dbReference type="PANTHER" id="PTHR30050">
    <property type="entry name" value="CHROMOSOMAL REPLICATION INITIATOR PROTEIN DNAA"/>
    <property type="match status" value="1"/>
</dbReference>
<gene>
    <name evidence="2" type="ORF">KL86APRO_11181</name>
</gene>
<accession>A0A212JJG5</accession>
<dbReference type="GO" id="GO:0006270">
    <property type="term" value="P:DNA replication initiation"/>
    <property type="evidence" value="ECO:0007669"/>
    <property type="project" value="TreeGrafter"/>
</dbReference>
<evidence type="ECO:0000259" key="1">
    <source>
        <dbReference type="Pfam" id="PF22688"/>
    </source>
</evidence>
<reference evidence="2" key="1">
    <citation type="submission" date="2016-04" db="EMBL/GenBank/DDBJ databases">
        <authorList>
            <person name="Evans L.H."/>
            <person name="Alamgir A."/>
            <person name="Owens N."/>
            <person name="Weber N.D."/>
            <person name="Virtaneva K."/>
            <person name="Barbian K."/>
            <person name="Babar A."/>
            <person name="Rosenke K."/>
        </authorList>
    </citation>
    <scope>NUCLEOTIDE SEQUENCE</scope>
    <source>
        <strain evidence="2">86</strain>
    </source>
</reference>
<dbReference type="Gene3D" id="1.10.8.60">
    <property type="match status" value="1"/>
</dbReference>
<dbReference type="EMBL" id="FLUO01000001">
    <property type="protein sequence ID" value="SBV99552.1"/>
    <property type="molecule type" value="Genomic_DNA"/>
</dbReference>
<name>A0A212JJG5_9PROT</name>
<dbReference type="SUPFAM" id="SSF52540">
    <property type="entry name" value="P-loop containing nucleoside triphosphate hydrolases"/>
    <property type="match status" value="1"/>
</dbReference>
<proteinExistence type="predicted"/>
<dbReference type="InterPro" id="IPR055199">
    <property type="entry name" value="Hda_lid"/>
</dbReference>
<dbReference type="InterPro" id="IPR027417">
    <property type="entry name" value="P-loop_NTPase"/>
</dbReference>
<sequence length="236" mass="25452">MQATPTPTDPPPTMTDAPPQYVLDLPHRAALGGEDFWVSECHAAVTAWLDAWPEWSAPGLVVVGPPRGGKTHLARIFAHETGAEVASAACPAGRLPAPGAKALIVEDIDREPDETALFHLYNRAREAGVSLLFTSRVPPAQIPLALADWRSRLLTCAVAEIGRPDDRLMAAVLAKLFHDRQLVVGEAEISYLLSHMERAIAAAEAVVAEADRRALAQKRKVGIPILKETLEVFSRG</sequence>
<dbReference type="Pfam" id="PF22688">
    <property type="entry name" value="Hda_lid"/>
    <property type="match status" value="1"/>
</dbReference>
<dbReference type="Gene3D" id="3.40.50.300">
    <property type="entry name" value="P-loop containing nucleotide triphosphate hydrolases"/>
    <property type="match status" value="1"/>
</dbReference>
<feature type="domain" description="Hda lid" evidence="1">
    <location>
        <begin position="171"/>
        <end position="230"/>
    </location>
</feature>
<dbReference type="AlphaFoldDB" id="A0A212JJG5"/>
<organism evidence="2">
    <name type="scientific">uncultured Alphaproteobacteria bacterium</name>
    <dbReference type="NCBI Taxonomy" id="91750"/>
    <lineage>
        <taxon>Bacteria</taxon>
        <taxon>Pseudomonadati</taxon>
        <taxon>Pseudomonadota</taxon>
        <taxon>Alphaproteobacteria</taxon>
        <taxon>environmental samples</taxon>
    </lineage>
</organism>
<dbReference type="GO" id="GO:0005886">
    <property type="term" value="C:plasma membrane"/>
    <property type="evidence" value="ECO:0007669"/>
    <property type="project" value="TreeGrafter"/>
</dbReference>
<evidence type="ECO:0000313" key="2">
    <source>
        <dbReference type="EMBL" id="SBV99552.1"/>
    </source>
</evidence>